<dbReference type="EMBL" id="JN638751">
    <property type="protein sequence ID" value="AEO93889.1"/>
    <property type="molecule type" value="Genomic_DNA"/>
</dbReference>
<gene>
    <name evidence="1" type="primary">646</name>
    <name evidence="1" type="ORF">G_646</name>
</gene>
<accession>G3MB26</accession>
<protein>
    <submittedName>
        <fullName evidence="1">Gp646</fullName>
    </submittedName>
</protein>
<proteinExistence type="predicted"/>
<evidence type="ECO:0000313" key="2">
    <source>
        <dbReference type="Proteomes" id="UP000009273"/>
    </source>
</evidence>
<name>G3MB26_9CAUD</name>
<sequence>MQLSDELYETQVFVGNDDLSDYKIVWLQETNEQEFEIDFIEEPEPEEEEDGFESLYDLIIACAESQPRFVRLIRKSTGEEHLVFDQNNNSILLDD</sequence>
<dbReference type="KEGG" id="vg:18563854"/>
<dbReference type="GeneID" id="18563854"/>
<keyword evidence="2" id="KW-1185">Reference proteome</keyword>
<dbReference type="RefSeq" id="YP_009015938.1">
    <property type="nucleotide sequence ID" value="NC_023719.1"/>
</dbReference>
<evidence type="ECO:0000313" key="1">
    <source>
        <dbReference type="EMBL" id="AEO93889.1"/>
    </source>
</evidence>
<organism evidence="1 2">
    <name type="scientific">Bacillus phage G</name>
    <dbReference type="NCBI Taxonomy" id="2884420"/>
    <lineage>
        <taxon>Viruses</taxon>
        <taxon>Duplodnaviria</taxon>
        <taxon>Heunggongvirae</taxon>
        <taxon>Uroviricota</taxon>
        <taxon>Caudoviricetes</taxon>
        <taxon>Donellivirus</taxon>
        <taxon>Donellivirus gee</taxon>
    </lineage>
</organism>
<dbReference type="Proteomes" id="UP000009273">
    <property type="component" value="Segment"/>
</dbReference>
<reference evidence="1 2" key="1">
    <citation type="submission" date="2011-09" db="EMBL/GenBank/DDBJ databases">
        <authorList>
            <person name="Pope W.H."/>
            <person name="Pedulla M.L."/>
            <person name="Ford M.E."/>
            <person name="Peebles C.L."/>
            <person name="Hatfull G.H."/>
            <person name="Hendrix R.W."/>
        </authorList>
    </citation>
    <scope>NUCLEOTIDE SEQUENCE [LARGE SCALE GENOMIC DNA]</scope>
    <source>
        <strain evidence="1">G</strain>
    </source>
</reference>